<name>A0ABW4LQV3_9BACI</name>
<keyword evidence="2" id="KW-0813">Transport</keyword>
<dbReference type="Pfam" id="PF04290">
    <property type="entry name" value="DctQ"/>
    <property type="match status" value="1"/>
</dbReference>
<keyword evidence="4" id="KW-0997">Cell inner membrane</keyword>
<evidence type="ECO:0000256" key="2">
    <source>
        <dbReference type="ARBA" id="ARBA00022448"/>
    </source>
</evidence>
<keyword evidence="5 9" id="KW-0812">Transmembrane</keyword>
<accession>A0ABW4LQV3</accession>
<comment type="similarity">
    <text evidence="8">Belongs to the TRAP transporter small permease family.</text>
</comment>
<keyword evidence="7 9" id="KW-0472">Membrane</keyword>
<comment type="caution">
    <text evidence="11">The sequence shown here is derived from an EMBL/GenBank/DDBJ whole genome shotgun (WGS) entry which is preliminary data.</text>
</comment>
<feature type="domain" description="Tripartite ATP-independent periplasmic transporters DctQ component" evidence="10">
    <location>
        <begin position="23"/>
        <end position="150"/>
    </location>
</feature>
<evidence type="ECO:0000256" key="3">
    <source>
        <dbReference type="ARBA" id="ARBA00022475"/>
    </source>
</evidence>
<feature type="transmembrane region" description="Helical" evidence="9">
    <location>
        <begin position="15"/>
        <end position="37"/>
    </location>
</feature>
<evidence type="ECO:0000256" key="4">
    <source>
        <dbReference type="ARBA" id="ARBA00022519"/>
    </source>
</evidence>
<reference evidence="12" key="1">
    <citation type="journal article" date="2019" name="Int. J. Syst. Evol. Microbiol.">
        <title>The Global Catalogue of Microorganisms (GCM) 10K type strain sequencing project: providing services to taxonomists for standard genome sequencing and annotation.</title>
        <authorList>
            <consortium name="The Broad Institute Genomics Platform"/>
            <consortium name="The Broad Institute Genome Sequencing Center for Infectious Disease"/>
            <person name="Wu L."/>
            <person name="Ma J."/>
        </authorList>
    </citation>
    <scope>NUCLEOTIDE SEQUENCE [LARGE SCALE GENOMIC DNA]</scope>
    <source>
        <strain evidence="12">CCUG 49339</strain>
    </source>
</reference>
<keyword evidence="3" id="KW-1003">Cell membrane</keyword>
<evidence type="ECO:0000259" key="10">
    <source>
        <dbReference type="Pfam" id="PF04290"/>
    </source>
</evidence>
<evidence type="ECO:0000256" key="1">
    <source>
        <dbReference type="ARBA" id="ARBA00004429"/>
    </source>
</evidence>
<dbReference type="EMBL" id="JBHUEM010000020">
    <property type="protein sequence ID" value="MFD1737432.1"/>
    <property type="molecule type" value="Genomic_DNA"/>
</dbReference>
<feature type="transmembrane region" description="Helical" evidence="9">
    <location>
        <begin position="87"/>
        <end position="110"/>
    </location>
</feature>
<feature type="transmembrane region" description="Helical" evidence="9">
    <location>
        <begin position="122"/>
        <end position="146"/>
    </location>
</feature>
<evidence type="ECO:0000256" key="8">
    <source>
        <dbReference type="ARBA" id="ARBA00038436"/>
    </source>
</evidence>
<dbReference type="PANTHER" id="PTHR35011">
    <property type="entry name" value="2,3-DIKETO-L-GULONATE TRAP TRANSPORTER SMALL PERMEASE PROTEIN YIAM"/>
    <property type="match status" value="1"/>
</dbReference>
<organism evidence="11 12">
    <name type="scientific">Bacillus salitolerans</name>
    <dbReference type="NCBI Taxonomy" id="1437434"/>
    <lineage>
        <taxon>Bacteria</taxon>
        <taxon>Bacillati</taxon>
        <taxon>Bacillota</taxon>
        <taxon>Bacilli</taxon>
        <taxon>Bacillales</taxon>
        <taxon>Bacillaceae</taxon>
        <taxon>Bacillus</taxon>
    </lineage>
</organism>
<dbReference type="PANTHER" id="PTHR35011:SF2">
    <property type="entry name" value="2,3-DIKETO-L-GULONATE TRAP TRANSPORTER SMALL PERMEASE PROTEIN YIAM"/>
    <property type="match status" value="1"/>
</dbReference>
<evidence type="ECO:0000313" key="12">
    <source>
        <dbReference type="Proteomes" id="UP001597214"/>
    </source>
</evidence>
<keyword evidence="6 9" id="KW-1133">Transmembrane helix</keyword>
<evidence type="ECO:0000256" key="7">
    <source>
        <dbReference type="ARBA" id="ARBA00023136"/>
    </source>
</evidence>
<comment type="subcellular location">
    <subcellularLocation>
        <location evidence="1">Cell inner membrane</location>
        <topology evidence="1">Multi-pass membrane protein</topology>
    </subcellularLocation>
</comment>
<gene>
    <name evidence="11" type="ORF">ACFSCX_12790</name>
</gene>
<dbReference type="InterPro" id="IPR007387">
    <property type="entry name" value="TRAP_DctQ"/>
</dbReference>
<feature type="transmembrane region" description="Helical" evidence="9">
    <location>
        <begin position="43"/>
        <end position="66"/>
    </location>
</feature>
<evidence type="ECO:0000256" key="6">
    <source>
        <dbReference type="ARBA" id="ARBA00022989"/>
    </source>
</evidence>
<dbReference type="InterPro" id="IPR055348">
    <property type="entry name" value="DctQ"/>
</dbReference>
<evidence type="ECO:0000256" key="9">
    <source>
        <dbReference type="SAM" id="Phobius"/>
    </source>
</evidence>
<protein>
    <submittedName>
        <fullName evidence="11">TRAP transporter small permease</fullName>
    </submittedName>
</protein>
<dbReference type="RefSeq" id="WP_377928641.1">
    <property type="nucleotide sequence ID" value="NZ_JBHUEM010000020.1"/>
</dbReference>
<proteinExistence type="inferred from homology"/>
<dbReference type="Proteomes" id="UP001597214">
    <property type="component" value="Unassembled WGS sequence"/>
</dbReference>
<evidence type="ECO:0000256" key="5">
    <source>
        <dbReference type="ARBA" id="ARBA00022692"/>
    </source>
</evidence>
<sequence length="159" mass="18027">MKVISDRIASFEKKLAMILMFAMAVIIALAVFFRYVINYPLFWAGEISIFLLIYITFIGGSLGLKYNSQASVTILTDYLPEKANKMIAISGHIFMLLFMTILLFYCFKWITSPNVALQKSSAILLPMWVPYCILPIGLSFSTLHILNNLSILIKGDDRQ</sequence>
<evidence type="ECO:0000313" key="11">
    <source>
        <dbReference type="EMBL" id="MFD1737432.1"/>
    </source>
</evidence>
<keyword evidence="12" id="KW-1185">Reference proteome</keyword>